<organism evidence="1 2">
    <name type="scientific">Brachionus plicatilis</name>
    <name type="common">Marine rotifer</name>
    <name type="synonym">Brachionus muelleri</name>
    <dbReference type="NCBI Taxonomy" id="10195"/>
    <lineage>
        <taxon>Eukaryota</taxon>
        <taxon>Metazoa</taxon>
        <taxon>Spiralia</taxon>
        <taxon>Gnathifera</taxon>
        <taxon>Rotifera</taxon>
        <taxon>Eurotatoria</taxon>
        <taxon>Monogononta</taxon>
        <taxon>Pseudotrocha</taxon>
        <taxon>Ploima</taxon>
        <taxon>Brachionidae</taxon>
        <taxon>Brachionus</taxon>
    </lineage>
</organism>
<dbReference type="Proteomes" id="UP000276133">
    <property type="component" value="Unassembled WGS sequence"/>
</dbReference>
<gene>
    <name evidence="1" type="ORF">BpHYR1_003955</name>
</gene>
<accession>A0A3M7RXN8</accession>
<dbReference type="PANTHER" id="PTHR34927:SF1">
    <property type="entry name" value="IQ DOMAIN-CONTAINING PROTEIN K"/>
    <property type="match status" value="1"/>
</dbReference>
<evidence type="ECO:0000313" key="1">
    <source>
        <dbReference type="EMBL" id="RNA28242.1"/>
    </source>
</evidence>
<dbReference type="AlphaFoldDB" id="A0A3M7RXN8"/>
<dbReference type="CDD" id="cd22969">
    <property type="entry name" value="DD_IQCK"/>
    <property type="match status" value="1"/>
</dbReference>
<dbReference type="InterPro" id="IPR000048">
    <property type="entry name" value="IQ_motif_EF-hand-BS"/>
</dbReference>
<proteinExistence type="predicted"/>
<dbReference type="PANTHER" id="PTHR34927">
    <property type="entry name" value="IQ DOMAIN-CONTAINING PROTEIN K"/>
    <property type="match status" value="1"/>
</dbReference>
<comment type="caution">
    <text evidence="1">The sequence shown here is derived from an EMBL/GenBank/DDBJ whole genome shotgun (WGS) entry which is preliminary data.</text>
</comment>
<dbReference type="STRING" id="10195.A0A3M7RXN8"/>
<dbReference type="Pfam" id="PF00612">
    <property type="entry name" value="IQ"/>
    <property type="match status" value="1"/>
</dbReference>
<keyword evidence="2" id="KW-1185">Reference proteome</keyword>
<dbReference type="PROSITE" id="PS50096">
    <property type="entry name" value="IQ"/>
    <property type="match status" value="1"/>
</dbReference>
<sequence length="247" mass="29189">MPVLKIKETKNLWEEICHEFAKKRSVQDKKDDIQEFDPSKHSAVFYGFSFDKNILDDESLIKDVDASASHPACFGYSLEKFMPKSSLNNSKTSTKDKNECTEREFIESFVFPTLLPALEQMLCEAKSHKCFERKRTAFNACDFLTTFLYQNNPFVDETEAQTRKSITLNEIPFAKEWLELHPRPPLPKSLIWTEEEAVLKLQAFYRGYVVRRDPEVQELRQWQKELREENQNINQRVEKFWSDETKI</sequence>
<evidence type="ECO:0000313" key="2">
    <source>
        <dbReference type="Proteomes" id="UP000276133"/>
    </source>
</evidence>
<dbReference type="InterPro" id="IPR043408">
    <property type="entry name" value="IQCK"/>
</dbReference>
<dbReference type="EMBL" id="REGN01002412">
    <property type="protein sequence ID" value="RNA28242.1"/>
    <property type="molecule type" value="Genomic_DNA"/>
</dbReference>
<name>A0A3M7RXN8_BRAPC</name>
<protein>
    <submittedName>
        <fullName evidence="1">IQ domain-containing K</fullName>
    </submittedName>
</protein>
<dbReference type="OrthoDB" id="2155538at2759"/>
<reference evidence="1 2" key="1">
    <citation type="journal article" date="2018" name="Sci. Rep.">
        <title>Genomic signatures of local adaptation to the degree of environmental predictability in rotifers.</title>
        <authorList>
            <person name="Franch-Gras L."/>
            <person name="Hahn C."/>
            <person name="Garcia-Roger E.M."/>
            <person name="Carmona M.J."/>
            <person name="Serra M."/>
            <person name="Gomez A."/>
        </authorList>
    </citation>
    <scope>NUCLEOTIDE SEQUENCE [LARGE SCALE GENOMIC DNA]</scope>
    <source>
        <strain evidence="1">HYR1</strain>
    </source>
</reference>